<feature type="region of interest" description="Disordered" evidence="1">
    <location>
        <begin position="28"/>
        <end position="48"/>
    </location>
</feature>
<evidence type="ECO:0000313" key="3">
    <source>
        <dbReference type="Proteomes" id="UP000824120"/>
    </source>
</evidence>
<keyword evidence="3" id="KW-1185">Reference proteome</keyword>
<protein>
    <submittedName>
        <fullName evidence="2">Uncharacterized protein</fullName>
    </submittedName>
</protein>
<comment type="caution">
    <text evidence="2">The sequence shown here is derived from an EMBL/GenBank/DDBJ whole genome shotgun (WGS) entry which is preliminary data.</text>
</comment>
<gene>
    <name evidence="2" type="ORF">H5410_002030</name>
</gene>
<dbReference type="AlphaFoldDB" id="A0A9J6B0U3"/>
<reference evidence="2 3" key="1">
    <citation type="submission" date="2020-09" db="EMBL/GenBank/DDBJ databases">
        <title>De no assembly of potato wild relative species, Solanum commersonii.</title>
        <authorList>
            <person name="Cho K."/>
        </authorList>
    </citation>
    <scope>NUCLEOTIDE SEQUENCE [LARGE SCALE GENOMIC DNA]</scope>
    <source>
        <strain evidence="2">LZ3.2</strain>
        <tissue evidence="2">Leaf</tissue>
    </source>
</reference>
<proteinExistence type="predicted"/>
<evidence type="ECO:0000313" key="2">
    <source>
        <dbReference type="EMBL" id="KAG5630313.1"/>
    </source>
</evidence>
<dbReference type="Proteomes" id="UP000824120">
    <property type="component" value="Chromosome 1"/>
</dbReference>
<organism evidence="2 3">
    <name type="scientific">Solanum commersonii</name>
    <name type="common">Commerson's wild potato</name>
    <name type="synonym">Commerson's nightshade</name>
    <dbReference type="NCBI Taxonomy" id="4109"/>
    <lineage>
        <taxon>Eukaryota</taxon>
        <taxon>Viridiplantae</taxon>
        <taxon>Streptophyta</taxon>
        <taxon>Embryophyta</taxon>
        <taxon>Tracheophyta</taxon>
        <taxon>Spermatophyta</taxon>
        <taxon>Magnoliopsida</taxon>
        <taxon>eudicotyledons</taxon>
        <taxon>Gunneridae</taxon>
        <taxon>Pentapetalae</taxon>
        <taxon>asterids</taxon>
        <taxon>lamiids</taxon>
        <taxon>Solanales</taxon>
        <taxon>Solanaceae</taxon>
        <taxon>Solanoideae</taxon>
        <taxon>Solaneae</taxon>
        <taxon>Solanum</taxon>
    </lineage>
</organism>
<dbReference type="EMBL" id="JACXVP010000001">
    <property type="protein sequence ID" value="KAG5630313.1"/>
    <property type="molecule type" value="Genomic_DNA"/>
</dbReference>
<evidence type="ECO:0000256" key="1">
    <source>
        <dbReference type="SAM" id="MobiDB-lite"/>
    </source>
</evidence>
<sequence>MTRETRSRYPLGAHRVKPPLLCNSSQTTLKRQGVSNLRPPTWKSQAQTTGPPLRVVSIFAVEFRYNYARWTGSAQTYEAFINDFLKI</sequence>
<accession>A0A9J6B0U3</accession>
<name>A0A9J6B0U3_SOLCO</name>